<dbReference type="EMBL" id="VYDO01000103">
    <property type="protein sequence ID" value="MYG37964.1"/>
    <property type="molecule type" value="Genomic_DNA"/>
</dbReference>
<proteinExistence type="predicted"/>
<feature type="region of interest" description="Disordered" evidence="1">
    <location>
        <begin position="1"/>
        <end position="21"/>
    </location>
</feature>
<name>A0A6B1F9Q4_9SYNE</name>
<organism evidence="2">
    <name type="scientific">Synechococcus sp. SB0676_bin_10</name>
    <dbReference type="NCBI Taxonomy" id="2604869"/>
    <lineage>
        <taxon>Bacteria</taxon>
        <taxon>Bacillati</taxon>
        <taxon>Cyanobacteriota</taxon>
        <taxon>Cyanophyceae</taxon>
        <taxon>Synechococcales</taxon>
        <taxon>Synechococcaceae</taxon>
        <taxon>Synechococcus</taxon>
    </lineage>
</organism>
<reference evidence="2" key="1">
    <citation type="submission" date="2019-09" db="EMBL/GenBank/DDBJ databases">
        <title>Characterisation of the sponge microbiome using genome-centric metagenomics.</title>
        <authorList>
            <person name="Engelberts J.P."/>
            <person name="Robbins S.J."/>
            <person name="De Goeij J.M."/>
            <person name="Aranda M."/>
            <person name="Bell S.C."/>
            <person name="Webster N.S."/>
        </authorList>
    </citation>
    <scope>NUCLEOTIDE SEQUENCE</scope>
    <source>
        <strain evidence="2">SB0676_bin_10</strain>
    </source>
</reference>
<gene>
    <name evidence="2" type="ORF">F4162_02935</name>
</gene>
<comment type="caution">
    <text evidence="2">The sequence shown here is derived from an EMBL/GenBank/DDBJ whole genome shotgun (WGS) entry which is preliminary data.</text>
</comment>
<accession>A0A6B1F9Q4</accession>
<evidence type="ECO:0000313" key="2">
    <source>
        <dbReference type="EMBL" id="MYG37964.1"/>
    </source>
</evidence>
<dbReference type="AlphaFoldDB" id="A0A6B1F9Q4"/>
<protein>
    <submittedName>
        <fullName evidence="2">Transposase</fullName>
    </submittedName>
</protein>
<sequence>MERSPSAQRDSQETFLPPVSRCEPCGRPQGVGGIIHVLPYGLHSRGCPAVHGPHKTLYNRFRRWSVRCLTLLFSELA</sequence>
<evidence type="ECO:0000256" key="1">
    <source>
        <dbReference type="SAM" id="MobiDB-lite"/>
    </source>
</evidence>